<keyword evidence="2" id="KW-1185">Reference proteome</keyword>
<gene>
    <name evidence="1" type="ORF">TAV2_LOCUS264</name>
</gene>
<organism evidence="1 2">
    <name type="scientific">Thlaspi arvense</name>
    <name type="common">Field penny-cress</name>
    <dbReference type="NCBI Taxonomy" id="13288"/>
    <lineage>
        <taxon>Eukaryota</taxon>
        <taxon>Viridiplantae</taxon>
        <taxon>Streptophyta</taxon>
        <taxon>Embryophyta</taxon>
        <taxon>Tracheophyta</taxon>
        <taxon>Spermatophyta</taxon>
        <taxon>Magnoliopsida</taxon>
        <taxon>eudicotyledons</taxon>
        <taxon>Gunneridae</taxon>
        <taxon>Pentapetalae</taxon>
        <taxon>rosids</taxon>
        <taxon>malvids</taxon>
        <taxon>Brassicales</taxon>
        <taxon>Brassicaceae</taxon>
        <taxon>Thlaspideae</taxon>
        <taxon>Thlaspi</taxon>
    </lineage>
</organism>
<reference evidence="1 2" key="1">
    <citation type="submission" date="2022-03" db="EMBL/GenBank/DDBJ databases">
        <authorList>
            <person name="Nunn A."/>
            <person name="Chopra R."/>
            <person name="Nunn A."/>
            <person name="Contreras Garrido A."/>
        </authorList>
    </citation>
    <scope>NUCLEOTIDE SEQUENCE [LARGE SCALE GENOMIC DNA]</scope>
</reference>
<dbReference type="AlphaFoldDB" id="A0AAU9RD43"/>
<sequence length="94" mass="10711">MPYTQEIWSLDSSGGSKTWKKMCSIDFTKTCHWFGESGTLLPIAILEKNKLLLHGQRRSHPLVIHDLHAKSYDLLFNPTKIIGAVSYFESLFSV</sequence>
<dbReference type="EMBL" id="OU466857">
    <property type="protein sequence ID" value="CAH2038300.1"/>
    <property type="molecule type" value="Genomic_DNA"/>
</dbReference>
<evidence type="ECO:0000313" key="2">
    <source>
        <dbReference type="Proteomes" id="UP000836841"/>
    </source>
</evidence>
<proteinExistence type="predicted"/>
<evidence type="ECO:0008006" key="3">
    <source>
        <dbReference type="Google" id="ProtNLM"/>
    </source>
</evidence>
<dbReference type="Proteomes" id="UP000836841">
    <property type="component" value="Chromosome 1"/>
</dbReference>
<protein>
    <recommendedName>
        <fullName evidence="3">F-box associated domain-containing protein</fullName>
    </recommendedName>
</protein>
<evidence type="ECO:0000313" key="1">
    <source>
        <dbReference type="EMBL" id="CAH2038300.1"/>
    </source>
</evidence>
<name>A0AAU9RD43_THLAR</name>
<accession>A0AAU9RD43</accession>